<evidence type="ECO:0000256" key="3">
    <source>
        <dbReference type="ARBA" id="ARBA00022692"/>
    </source>
</evidence>
<evidence type="ECO:0000256" key="10">
    <source>
        <dbReference type="ARBA" id="ARBA00023224"/>
    </source>
</evidence>
<evidence type="ECO:0000313" key="17">
    <source>
        <dbReference type="Proteomes" id="UP001314229"/>
    </source>
</evidence>
<comment type="caution">
    <text evidence="16">The sequence shown here is derived from an EMBL/GenBank/DDBJ whole genome shotgun (WGS) entry which is preliminary data.</text>
</comment>
<dbReference type="PROSITE" id="PS00980">
    <property type="entry name" value="G_PROTEIN_RECEP_F3_2"/>
    <property type="match status" value="1"/>
</dbReference>
<keyword evidence="4 14" id="KW-0732">Signal</keyword>
<evidence type="ECO:0000256" key="7">
    <source>
        <dbReference type="ARBA" id="ARBA00023136"/>
    </source>
</evidence>
<feature type="signal peptide" evidence="14">
    <location>
        <begin position="1"/>
        <end position="26"/>
    </location>
</feature>
<dbReference type="Pfam" id="PF07562">
    <property type="entry name" value="NCD3G"/>
    <property type="match status" value="1"/>
</dbReference>
<dbReference type="PANTHER" id="PTHR24061">
    <property type="entry name" value="CALCIUM-SENSING RECEPTOR-RELATED"/>
    <property type="match status" value="1"/>
</dbReference>
<evidence type="ECO:0000256" key="5">
    <source>
        <dbReference type="ARBA" id="ARBA00022989"/>
    </source>
</evidence>
<dbReference type="PROSITE" id="PS50259">
    <property type="entry name" value="G_PROTEIN_RECEP_F3_4"/>
    <property type="match status" value="1"/>
</dbReference>
<feature type="domain" description="G-protein coupled receptors family 3 profile" evidence="15">
    <location>
        <begin position="594"/>
        <end position="843"/>
    </location>
</feature>
<feature type="transmembrane region" description="Helical" evidence="13">
    <location>
        <begin position="787"/>
        <end position="810"/>
    </location>
</feature>
<dbReference type="Pfam" id="PF01094">
    <property type="entry name" value="ANF_receptor"/>
    <property type="match status" value="1"/>
</dbReference>
<dbReference type="InterPro" id="IPR000068">
    <property type="entry name" value="GPCR_3_Ca_sens_rcpt-rel"/>
</dbReference>
<feature type="transmembrane region" description="Helical" evidence="13">
    <location>
        <begin position="816"/>
        <end position="836"/>
    </location>
</feature>
<feature type="transmembrane region" description="Helical" evidence="13">
    <location>
        <begin position="663"/>
        <end position="686"/>
    </location>
</feature>
<feature type="region of interest" description="Disordered" evidence="12">
    <location>
        <begin position="859"/>
        <end position="878"/>
    </location>
</feature>
<dbReference type="Gene3D" id="2.10.50.30">
    <property type="entry name" value="GPCR, family 3, nine cysteines domain"/>
    <property type="match status" value="1"/>
</dbReference>
<dbReference type="GO" id="GO:0005886">
    <property type="term" value="C:plasma membrane"/>
    <property type="evidence" value="ECO:0007669"/>
    <property type="project" value="UniProtKB-SubCell"/>
</dbReference>
<keyword evidence="5 13" id="KW-1133">Transmembrane helix</keyword>
<evidence type="ECO:0000256" key="6">
    <source>
        <dbReference type="ARBA" id="ARBA00023040"/>
    </source>
</evidence>
<name>A0AAV1PRF0_SCOSC</name>
<dbReference type="Gene3D" id="3.40.50.2300">
    <property type="match status" value="2"/>
</dbReference>
<feature type="transmembrane region" description="Helical" evidence="13">
    <location>
        <begin position="707"/>
        <end position="726"/>
    </location>
</feature>
<comment type="subcellular location">
    <subcellularLocation>
        <location evidence="1">Cell membrane</location>
        <topology evidence="1">Multi-pass membrane protein</topology>
    </subcellularLocation>
</comment>
<dbReference type="FunFam" id="3.40.50.2300:FF:000016">
    <property type="entry name" value="Taste 1 receptor member 2"/>
    <property type="match status" value="1"/>
</dbReference>
<feature type="transmembrane region" description="Helical" evidence="13">
    <location>
        <begin position="753"/>
        <end position="775"/>
    </location>
</feature>
<dbReference type="InterPro" id="IPR028082">
    <property type="entry name" value="Peripla_BP_I"/>
</dbReference>
<dbReference type="InterPro" id="IPR001828">
    <property type="entry name" value="ANF_lig-bd_rcpt"/>
</dbReference>
<dbReference type="AlphaFoldDB" id="A0AAV1PRF0"/>
<sequence>MKMCYLLYSFLPALMMLSSSPALVNGCEFHQSVCGAQAPGDIIIGIMLPCHRKVSALNDRIRPDNFKCSNFDLLAFMKSLAAIHVIEEINAAGFLPGVHLGYMVCDTCSYASKALQNVEHMFAFNATENLQCNHAEFRPKVKIILGAMYSEVSISVAKLLNVYMVPLLSATSSSPVLSDKLRFPVFLRTIPSDTHQTKAVAKLMAHYGWDWVGVVYADDEYGKAAFQSFVKDAGENHVCLAYQEVLSHHSDYEGNMQRIKQVAQQIRSSNAQVVLLILKVELVDLLFKELIRTKTSRTWIASDGWSRSRPLGHLDGINTIGDILGFSFVAVKSESFDNYLKNLKPTPGGYNHFIEEYKNLRFNCSTECFSANPPSYCPTPDLLTMKSDKACHAMDPQEQNDDFLTEALDTSEAFSDRLAVWATANALKTLMKCNGSSCLGEINFPPWKLLKELKMINFTYEGQTYFFDKKGNFVNGYDLIMWTQDGEHRKLHRIGRYHTLDEQIELHEENVAWLSTVNATTPQSRCSESCPPGSFKKILNVSCCYNCTLCTEGTYSDAPDRIACKKCPNGTWSLKGWSRCKPRTESYLQWSDTHPIAMVTAAAFGIVVLIATLIIFLVYRDSPPMKRAEVRLSCVMMFGLAVSFSSVICFMDKPNVHLCRARQVMYAMGFTLCVSCILVKALRTFLAFLPFGQLRYRRLHRLYKPPAIIIVITFLQGIICLLWLIFDSPQIDNTPPSLQSMKKVIQCCQGSTYIGFGIMLSYIALLAFISFLLAFKGRKVPQEFSETGYIIFSMLIYLFVWICFIPVYITNREQSAPVQVSVILVSCYGILFCHFLPKCHEALWGSNTDTLEMIIRRATARENSDPDPERHTDIPRINTISHNNSELSMSSKSTRRLQTESLQTLNEDSPTDVIMITAFNEKEYIESLYARQERTTIKRRRSISF</sequence>
<dbReference type="PANTHER" id="PTHR24061:SF506">
    <property type="entry name" value="G-PROTEIN COUPLED RECEPTOR FAMILY C GROUP 6 MEMBER A-LIKE PRECURSOR"/>
    <property type="match status" value="1"/>
</dbReference>
<evidence type="ECO:0000256" key="13">
    <source>
        <dbReference type="SAM" id="Phobius"/>
    </source>
</evidence>
<organism evidence="16 17">
    <name type="scientific">Scomber scombrus</name>
    <name type="common">Atlantic mackerel</name>
    <name type="synonym">Scomber vernalis</name>
    <dbReference type="NCBI Taxonomy" id="13677"/>
    <lineage>
        <taxon>Eukaryota</taxon>
        <taxon>Metazoa</taxon>
        <taxon>Chordata</taxon>
        <taxon>Craniata</taxon>
        <taxon>Vertebrata</taxon>
        <taxon>Euteleostomi</taxon>
        <taxon>Actinopterygii</taxon>
        <taxon>Neopterygii</taxon>
        <taxon>Teleostei</taxon>
        <taxon>Neoteleostei</taxon>
        <taxon>Acanthomorphata</taxon>
        <taxon>Pelagiaria</taxon>
        <taxon>Scombriformes</taxon>
        <taxon>Scombridae</taxon>
        <taxon>Scomber</taxon>
    </lineage>
</organism>
<feature type="compositionally biased region" description="Basic and acidic residues" evidence="12">
    <location>
        <begin position="859"/>
        <end position="874"/>
    </location>
</feature>
<evidence type="ECO:0000256" key="14">
    <source>
        <dbReference type="SAM" id="SignalP"/>
    </source>
</evidence>
<feature type="chain" id="PRO_5043505738" description="G-protein coupled receptors family 3 profile domain-containing protein" evidence="14">
    <location>
        <begin position="27"/>
        <end position="945"/>
    </location>
</feature>
<dbReference type="InterPro" id="IPR017979">
    <property type="entry name" value="GPCR_3_CS"/>
</dbReference>
<dbReference type="Pfam" id="PF00003">
    <property type="entry name" value="7tm_3"/>
    <property type="match status" value="1"/>
</dbReference>
<feature type="transmembrane region" description="Helical" evidence="13">
    <location>
        <begin position="596"/>
        <end position="618"/>
    </location>
</feature>
<evidence type="ECO:0000256" key="9">
    <source>
        <dbReference type="ARBA" id="ARBA00023180"/>
    </source>
</evidence>
<keyword evidence="3 13" id="KW-0812">Transmembrane</keyword>
<dbReference type="InterPro" id="IPR011500">
    <property type="entry name" value="GPCR_3_9-Cys_dom"/>
</dbReference>
<dbReference type="Proteomes" id="UP001314229">
    <property type="component" value="Unassembled WGS sequence"/>
</dbReference>
<protein>
    <recommendedName>
        <fullName evidence="15">G-protein coupled receptors family 3 profile domain-containing protein</fullName>
    </recommendedName>
</protein>
<evidence type="ECO:0000256" key="1">
    <source>
        <dbReference type="ARBA" id="ARBA00004651"/>
    </source>
</evidence>
<dbReference type="GO" id="GO:0004930">
    <property type="term" value="F:G protein-coupled receptor activity"/>
    <property type="evidence" value="ECO:0007669"/>
    <property type="project" value="UniProtKB-KW"/>
</dbReference>
<dbReference type="FunFam" id="2.10.50.30:FF:000004">
    <property type="entry name" value="Taste receptor type 1 member 3-like protein"/>
    <property type="match status" value="1"/>
</dbReference>
<dbReference type="PRINTS" id="PR00592">
    <property type="entry name" value="CASENSINGR"/>
</dbReference>
<keyword evidence="7 13" id="KW-0472">Membrane</keyword>
<evidence type="ECO:0000256" key="12">
    <source>
        <dbReference type="SAM" id="MobiDB-lite"/>
    </source>
</evidence>
<dbReference type="PRINTS" id="PR00248">
    <property type="entry name" value="GPCRMGR"/>
</dbReference>
<evidence type="ECO:0000256" key="4">
    <source>
        <dbReference type="ARBA" id="ARBA00022729"/>
    </source>
</evidence>
<dbReference type="InterPro" id="IPR017978">
    <property type="entry name" value="GPCR_3_C"/>
</dbReference>
<evidence type="ECO:0000256" key="11">
    <source>
        <dbReference type="ARBA" id="ARBA00038492"/>
    </source>
</evidence>
<dbReference type="SUPFAM" id="SSF53822">
    <property type="entry name" value="Periplasmic binding protein-like I"/>
    <property type="match status" value="1"/>
</dbReference>
<keyword evidence="10" id="KW-0807">Transducer</keyword>
<keyword evidence="6" id="KW-0297">G-protein coupled receptor</keyword>
<feature type="transmembrane region" description="Helical" evidence="13">
    <location>
        <begin position="630"/>
        <end position="651"/>
    </location>
</feature>
<evidence type="ECO:0000256" key="2">
    <source>
        <dbReference type="ARBA" id="ARBA00022475"/>
    </source>
</evidence>
<dbReference type="InterPro" id="IPR000337">
    <property type="entry name" value="GPCR_3"/>
</dbReference>
<dbReference type="GO" id="GO:0050909">
    <property type="term" value="P:sensory perception of taste"/>
    <property type="evidence" value="ECO:0007669"/>
    <property type="project" value="UniProtKB-ARBA"/>
</dbReference>
<keyword evidence="17" id="KW-1185">Reference proteome</keyword>
<gene>
    <name evidence="16" type="ORF">FSCOSCO3_A037849</name>
</gene>
<accession>A0AAV1PRF0</accession>
<keyword evidence="2" id="KW-1003">Cell membrane</keyword>
<keyword evidence="8" id="KW-0675">Receptor</keyword>
<evidence type="ECO:0000313" key="16">
    <source>
        <dbReference type="EMBL" id="CAK6974511.1"/>
    </source>
</evidence>
<reference evidence="16 17" key="1">
    <citation type="submission" date="2024-01" db="EMBL/GenBank/DDBJ databases">
        <authorList>
            <person name="Alioto T."/>
            <person name="Alioto T."/>
            <person name="Gomez Garrido J."/>
        </authorList>
    </citation>
    <scope>NUCLEOTIDE SEQUENCE [LARGE SCALE GENOMIC DNA]</scope>
</reference>
<keyword evidence="9" id="KW-0325">Glycoprotein</keyword>
<comment type="similarity">
    <text evidence="11">Belongs to the G-protein coupled receptor 3 family. TAS1R subfamily.</text>
</comment>
<dbReference type="InterPro" id="IPR038550">
    <property type="entry name" value="GPCR_3_9-Cys_sf"/>
</dbReference>
<proteinExistence type="inferred from homology"/>
<evidence type="ECO:0000256" key="8">
    <source>
        <dbReference type="ARBA" id="ARBA00023170"/>
    </source>
</evidence>
<dbReference type="EMBL" id="CAWUFR010000260">
    <property type="protein sequence ID" value="CAK6974511.1"/>
    <property type="molecule type" value="Genomic_DNA"/>
</dbReference>
<evidence type="ECO:0000259" key="15">
    <source>
        <dbReference type="PROSITE" id="PS50259"/>
    </source>
</evidence>